<comment type="caution">
    <text evidence="2">The sequence shown here is derived from an EMBL/GenBank/DDBJ whole genome shotgun (WGS) entry which is preliminary data.</text>
</comment>
<accession>A0A840VHW6</accession>
<dbReference type="RefSeq" id="WP_184021234.1">
    <property type="nucleotide sequence ID" value="NZ_JACHFD010000025.1"/>
</dbReference>
<dbReference type="Proteomes" id="UP000557717">
    <property type="component" value="Unassembled WGS sequence"/>
</dbReference>
<dbReference type="EMBL" id="JACHFD010000025">
    <property type="protein sequence ID" value="MBB5353389.1"/>
    <property type="molecule type" value="Genomic_DNA"/>
</dbReference>
<name>A0A840VHW6_9BACT</name>
<feature type="signal peptide" evidence="1">
    <location>
        <begin position="1"/>
        <end position="20"/>
    </location>
</feature>
<reference evidence="2 3" key="1">
    <citation type="submission" date="2020-08" db="EMBL/GenBank/DDBJ databases">
        <title>Genomic Encyclopedia of Type Strains, Phase IV (KMG-IV): sequencing the most valuable type-strain genomes for metagenomic binning, comparative biology and taxonomic classification.</title>
        <authorList>
            <person name="Goeker M."/>
        </authorList>
    </citation>
    <scope>NUCLEOTIDE SEQUENCE [LARGE SCALE GENOMIC DNA]</scope>
    <source>
        <strain evidence="2 3">YC6886</strain>
    </source>
</reference>
<proteinExistence type="predicted"/>
<dbReference type="AlphaFoldDB" id="A0A840VHW6"/>
<organism evidence="2 3">
    <name type="scientific">Haloferula luteola</name>
    <dbReference type="NCBI Taxonomy" id="595692"/>
    <lineage>
        <taxon>Bacteria</taxon>
        <taxon>Pseudomonadati</taxon>
        <taxon>Verrucomicrobiota</taxon>
        <taxon>Verrucomicrobiia</taxon>
        <taxon>Verrucomicrobiales</taxon>
        <taxon>Verrucomicrobiaceae</taxon>
        <taxon>Haloferula</taxon>
    </lineage>
</organism>
<protein>
    <submittedName>
        <fullName evidence="2">Uncharacterized protein</fullName>
    </submittedName>
</protein>
<keyword evidence="1" id="KW-0732">Signal</keyword>
<evidence type="ECO:0000256" key="1">
    <source>
        <dbReference type="SAM" id="SignalP"/>
    </source>
</evidence>
<evidence type="ECO:0000313" key="3">
    <source>
        <dbReference type="Proteomes" id="UP000557717"/>
    </source>
</evidence>
<keyword evidence="3" id="KW-1185">Reference proteome</keyword>
<sequence>MIFRILVLVLAMAKLASAQAVLEPPLGMKWGDRPERLIAWADERKLDVSIDLPAASPHLRVIRLRRDKGTIPGVEASSIEARYEDGRLIEITVTRGGEGTDAESLEAAFHTERKRLAAEHGPLTANHQEKSVSNQFSTVTTSYHREPVRGLFLLIAFTRIEDLLRHQSEAELSILYRNENLRNLIVNDRAQDTSPDSR</sequence>
<feature type="chain" id="PRO_5032290686" evidence="1">
    <location>
        <begin position="21"/>
        <end position="198"/>
    </location>
</feature>
<gene>
    <name evidence="2" type="ORF">HNR46_003646</name>
</gene>
<evidence type="ECO:0000313" key="2">
    <source>
        <dbReference type="EMBL" id="MBB5353389.1"/>
    </source>
</evidence>